<dbReference type="Pfam" id="PF01869">
    <property type="entry name" value="BcrAD_BadFG"/>
    <property type="match status" value="1"/>
</dbReference>
<evidence type="ECO:0000313" key="8">
    <source>
        <dbReference type="Proteomes" id="UP000013307"/>
    </source>
</evidence>
<evidence type="ECO:0000259" key="6">
    <source>
        <dbReference type="Pfam" id="PF01869"/>
    </source>
</evidence>
<dbReference type="STRING" id="387631.Asulf_01054"/>
<dbReference type="NCBIfam" id="TIGR00241">
    <property type="entry name" value="CoA_E_activ"/>
    <property type="match status" value="1"/>
</dbReference>
<dbReference type="GO" id="GO:0051536">
    <property type="term" value="F:iron-sulfur cluster binding"/>
    <property type="evidence" value="ECO:0007669"/>
    <property type="project" value="UniProtKB-KW"/>
</dbReference>
<reference evidence="7 8" key="1">
    <citation type="journal article" date="2013" name="Genome Announc.">
        <title>Complete Genome Sequence of the Thermophilic and Facultatively Chemolithoautotrophic Sulfate Reducer Archaeoglobus sulfaticallidus Strain PM70-1T.</title>
        <authorList>
            <person name="Stokke R."/>
            <person name="Hocking W.P."/>
            <person name="Steinsbu B.O."/>
            <person name="Steen I.H."/>
        </authorList>
    </citation>
    <scope>NUCLEOTIDE SEQUENCE [LARGE SCALE GENOMIC DNA]</scope>
    <source>
        <strain evidence="7">PM70-1</strain>
    </source>
</reference>
<dbReference type="InterPro" id="IPR008275">
    <property type="entry name" value="CoA_E_activase_dom"/>
</dbReference>
<evidence type="ECO:0000256" key="4">
    <source>
        <dbReference type="ARBA" id="ARBA00023004"/>
    </source>
</evidence>
<dbReference type="RefSeq" id="WP_015590653.1">
    <property type="nucleotide sequence ID" value="NC_021169.1"/>
</dbReference>
<proteinExistence type="predicted"/>
<dbReference type="GO" id="GO:0046872">
    <property type="term" value="F:metal ion binding"/>
    <property type="evidence" value="ECO:0007669"/>
    <property type="project" value="UniProtKB-KW"/>
</dbReference>
<evidence type="ECO:0000256" key="3">
    <source>
        <dbReference type="ARBA" id="ARBA00022723"/>
    </source>
</evidence>
<dbReference type="AlphaFoldDB" id="N0BLI5"/>
<keyword evidence="5" id="KW-0411">Iron-sulfur</keyword>
<organism evidence="7 8">
    <name type="scientific">Archaeoglobus sulfaticallidus PM70-1</name>
    <dbReference type="NCBI Taxonomy" id="387631"/>
    <lineage>
        <taxon>Archaea</taxon>
        <taxon>Methanobacteriati</taxon>
        <taxon>Methanobacteriota</taxon>
        <taxon>Archaeoglobi</taxon>
        <taxon>Archaeoglobales</taxon>
        <taxon>Archaeoglobaceae</taxon>
        <taxon>Archaeoglobus</taxon>
    </lineage>
</organism>
<feature type="domain" description="ATPase BadF/BadG/BcrA/BcrD type" evidence="6">
    <location>
        <begin position="5"/>
        <end position="254"/>
    </location>
</feature>
<evidence type="ECO:0000256" key="2">
    <source>
        <dbReference type="ARBA" id="ARBA00011738"/>
    </source>
</evidence>
<gene>
    <name evidence="7" type="ORF">Asulf_01054</name>
</gene>
<dbReference type="PANTHER" id="PTHR32329">
    <property type="entry name" value="BIFUNCTIONAL PROTEIN [INCLUDES 2-HYDROXYACYL-COA DEHYDRATASE (N-TER) AND ITS ACTIVATOR DOMAIN (C_TERM)-RELATED"/>
    <property type="match status" value="1"/>
</dbReference>
<dbReference type="OrthoDB" id="114976at2157"/>
<keyword evidence="4" id="KW-0408">Iron</keyword>
<dbReference type="InterPro" id="IPR002731">
    <property type="entry name" value="ATPase_BadF"/>
</dbReference>
<dbReference type="PANTHER" id="PTHR32329:SF2">
    <property type="entry name" value="BIFUNCTIONAL PROTEIN [INCLUDES 2-HYDROXYACYL-COA DEHYDRATASE (N-TER) AND ITS ACTIVATOR DOMAIN (C_TERM)"/>
    <property type="match status" value="1"/>
</dbReference>
<dbReference type="InterPro" id="IPR051805">
    <property type="entry name" value="Dehydratase_Activator_Redct"/>
</dbReference>
<dbReference type="GeneID" id="15392695"/>
<dbReference type="FunFam" id="3.30.420.40:FF:000217">
    <property type="entry name" value="2-hydroxyisocaproyl-CoA dehydratase activator"/>
    <property type="match status" value="1"/>
</dbReference>
<dbReference type="Gene3D" id="3.30.420.40">
    <property type="match status" value="2"/>
</dbReference>
<protein>
    <submittedName>
        <fullName evidence="7">CoA-substrate-specific enzyme activase, putative</fullName>
    </submittedName>
</protein>
<accession>N0BLI5</accession>
<dbReference type="InterPro" id="IPR043129">
    <property type="entry name" value="ATPase_NBD"/>
</dbReference>
<comment type="subunit">
    <text evidence="2">Homodimer.</text>
</comment>
<keyword evidence="8" id="KW-1185">Reference proteome</keyword>
<dbReference type="KEGG" id="ast:Asulf_01054"/>
<name>N0BLI5_9EURY</name>
<dbReference type="CDD" id="cd24036">
    <property type="entry name" value="ASKHA_NBD_BcrAD_BadFG_HgdC_HadI"/>
    <property type="match status" value="1"/>
</dbReference>
<evidence type="ECO:0000313" key="7">
    <source>
        <dbReference type="EMBL" id="AGK61055.1"/>
    </source>
</evidence>
<keyword evidence="3" id="KW-0479">Metal-binding</keyword>
<evidence type="ECO:0000256" key="5">
    <source>
        <dbReference type="ARBA" id="ARBA00023014"/>
    </source>
</evidence>
<dbReference type="Proteomes" id="UP000013307">
    <property type="component" value="Chromosome"/>
</dbReference>
<dbReference type="SUPFAM" id="SSF53067">
    <property type="entry name" value="Actin-like ATPase domain"/>
    <property type="match status" value="1"/>
</dbReference>
<comment type="cofactor">
    <cofactor evidence="1">
        <name>[4Fe-4S] cluster</name>
        <dbReference type="ChEBI" id="CHEBI:49883"/>
    </cofactor>
</comment>
<sequence>MYSAGIDIGSLATKVCIVDERKRILAYRIKKTSSKIMESGLSALEECLSETGLRKGDLDVVVATGYGRNLAVSSFADFKITEITCHARGAKELFLDCRTVIDIGGQDSKAISIDENGMVVNFTMNDKCAAGTGRFLEVMANVLGLDINEMGELSLRSEREVNITSTCTVFAESEVISLLSQGENEIDILAGINRAIAKRVASLARHVGVVDDVVMTGGVAKNAGVVKALEEELSHKIHIPDEPQIIGAYGAGVLGLQKAGKRR</sequence>
<dbReference type="EMBL" id="CP005290">
    <property type="protein sequence ID" value="AGK61055.1"/>
    <property type="molecule type" value="Genomic_DNA"/>
</dbReference>
<dbReference type="HOGENOM" id="CLU_066597_0_0_2"/>
<dbReference type="eggNOG" id="arCOG02678">
    <property type="taxonomic scope" value="Archaea"/>
</dbReference>
<evidence type="ECO:0000256" key="1">
    <source>
        <dbReference type="ARBA" id="ARBA00001966"/>
    </source>
</evidence>